<accession>A0A9Q1FI89</accession>
<dbReference type="Proteomes" id="UP001152622">
    <property type="component" value="Chromosome 5"/>
</dbReference>
<dbReference type="OrthoDB" id="8052860at2759"/>
<evidence type="ECO:0000313" key="1">
    <source>
        <dbReference type="EMBL" id="KAJ8359229.1"/>
    </source>
</evidence>
<dbReference type="InterPro" id="IPR043502">
    <property type="entry name" value="DNA/RNA_pol_sf"/>
</dbReference>
<protein>
    <recommendedName>
        <fullName evidence="3">Mitochondrial protein</fullName>
    </recommendedName>
</protein>
<name>A0A9Q1FI89_SYNKA</name>
<comment type="caution">
    <text evidence="1">The sequence shown here is derived from an EMBL/GenBank/DDBJ whole genome shotgun (WGS) entry which is preliminary data.</text>
</comment>
<keyword evidence="2" id="KW-1185">Reference proteome</keyword>
<dbReference type="InterPro" id="IPR050951">
    <property type="entry name" value="Retrovirus_Pol_polyprotein"/>
</dbReference>
<proteinExistence type="predicted"/>
<dbReference type="SUPFAM" id="SSF56672">
    <property type="entry name" value="DNA/RNA polymerases"/>
    <property type="match status" value="1"/>
</dbReference>
<dbReference type="InterPro" id="IPR043128">
    <property type="entry name" value="Rev_trsase/Diguanyl_cyclase"/>
</dbReference>
<reference evidence="1" key="1">
    <citation type="journal article" date="2023" name="Science">
        <title>Genome structures resolve the early diversification of teleost fishes.</title>
        <authorList>
            <person name="Parey E."/>
            <person name="Louis A."/>
            <person name="Montfort J."/>
            <person name="Bouchez O."/>
            <person name="Roques C."/>
            <person name="Iampietro C."/>
            <person name="Lluch J."/>
            <person name="Castinel A."/>
            <person name="Donnadieu C."/>
            <person name="Desvignes T."/>
            <person name="Floi Bucao C."/>
            <person name="Jouanno E."/>
            <person name="Wen M."/>
            <person name="Mejri S."/>
            <person name="Dirks R."/>
            <person name="Jansen H."/>
            <person name="Henkel C."/>
            <person name="Chen W.J."/>
            <person name="Zahm M."/>
            <person name="Cabau C."/>
            <person name="Klopp C."/>
            <person name="Thompson A.W."/>
            <person name="Robinson-Rechavi M."/>
            <person name="Braasch I."/>
            <person name="Lecointre G."/>
            <person name="Bobe J."/>
            <person name="Postlethwait J.H."/>
            <person name="Berthelot C."/>
            <person name="Roest Crollius H."/>
            <person name="Guiguen Y."/>
        </authorList>
    </citation>
    <scope>NUCLEOTIDE SEQUENCE</scope>
    <source>
        <strain evidence="1">WJC10195</strain>
    </source>
</reference>
<dbReference type="Gene3D" id="3.30.70.270">
    <property type="match status" value="1"/>
</dbReference>
<sequence length="117" mass="13563">MLVEVEQREVRRSEISGMKVEHGLKLQLQKWLFLKKEIKCLGHVIGPRGVATDPEKTTAVREWPQPETVRQVRTFLGFEGYYQHFIPTFAHIEEPIQQLLVGTAARGRKTQPITWRG</sequence>
<evidence type="ECO:0000313" key="2">
    <source>
        <dbReference type="Proteomes" id="UP001152622"/>
    </source>
</evidence>
<dbReference type="EMBL" id="JAINUF010000005">
    <property type="protein sequence ID" value="KAJ8359229.1"/>
    <property type="molecule type" value="Genomic_DNA"/>
</dbReference>
<evidence type="ECO:0008006" key="3">
    <source>
        <dbReference type="Google" id="ProtNLM"/>
    </source>
</evidence>
<dbReference type="AlphaFoldDB" id="A0A9Q1FI89"/>
<dbReference type="PANTHER" id="PTHR37984:SF5">
    <property type="entry name" value="PROTEIN NYNRIN-LIKE"/>
    <property type="match status" value="1"/>
</dbReference>
<gene>
    <name evidence="1" type="ORF">SKAU_G00157540</name>
</gene>
<organism evidence="1 2">
    <name type="scientific">Synaphobranchus kaupii</name>
    <name type="common">Kaup's arrowtooth eel</name>
    <dbReference type="NCBI Taxonomy" id="118154"/>
    <lineage>
        <taxon>Eukaryota</taxon>
        <taxon>Metazoa</taxon>
        <taxon>Chordata</taxon>
        <taxon>Craniata</taxon>
        <taxon>Vertebrata</taxon>
        <taxon>Euteleostomi</taxon>
        <taxon>Actinopterygii</taxon>
        <taxon>Neopterygii</taxon>
        <taxon>Teleostei</taxon>
        <taxon>Anguilliformes</taxon>
        <taxon>Synaphobranchidae</taxon>
        <taxon>Synaphobranchus</taxon>
    </lineage>
</organism>
<dbReference type="PANTHER" id="PTHR37984">
    <property type="entry name" value="PROTEIN CBG26694"/>
    <property type="match status" value="1"/>
</dbReference>